<name>A0ABQ1WY55_9BACT</name>
<proteinExistence type="predicted"/>
<reference evidence="2" key="1">
    <citation type="journal article" date="2019" name="Int. J. Syst. Evol. Microbiol.">
        <title>The Global Catalogue of Microorganisms (GCM) 10K type strain sequencing project: providing services to taxonomists for standard genome sequencing and annotation.</title>
        <authorList>
            <consortium name="The Broad Institute Genomics Platform"/>
            <consortium name="The Broad Institute Genome Sequencing Center for Infectious Disease"/>
            <person name="Wu L."/>
            <person name="Ma J."/>
        </authorList>
    </citation>
    <scope>NUCLEOTIDE SEQUENCE [LARGE SCALE GENOMIC DNA]</scope>
    <source>
        <strain evidence="2">CGMCC 1.12990</strain>
    </source>
</reference>
<evidence type="ECO:0000313" key="1">
    <source>
        <dbReference type="EMBL" id="GGG50331.1"/>
    </source>
</evidence>
<accession>A0ABQ1WY55</accession>
<protein>
    <submittedName>
        <fullName evidence="1">Uncharacterized protein</fullName>
    </submittedName>
</protein>
<comment type="caution">
    <text evidence="1">The sequence shown here is derived from an EMBL/GenBank/DDBJ whole genome shotgun (WGS) entry which is preliminary data.</text>
</comment>
<organism evidence="1 2">
    <name type="scientific">Hymenobacter glacieicola</name>
    <dbReference type="NCBI Taxonomy" id="1562124"/>
    <lineage>
        <taxon>Bacteria</taxon>
        <taxon>Pseudomonadati</taxon>
        <taxon>Bacteroidota</taxon>
        <taxon>Cytophagia</taxon>
        <taxon>Cytophagales</taxon>
        <taxon>Hymenobacteraceae</taxon>
        <taxon>Hymenobacter</taxon>
    </lineage>
</organism>
<dbReference type="EMBL" id="BMGS01000007">
    <property type="protein sequence ID" value="GGG50331.1"/>
    <property type="molecule type" value="Genomic_DNA"/>
</dbReference>
<evidence type="ECO:0000313" key="2">
    <source>
        <dbReference type="Proteomes" id="UP000601361"/>
    </source>
</evidence>
<gene>
    <name evidence="1" type="ORF">GCM10011378_28090</name>
</gene>
<sequence length="74" mass="8337">MLKTTVDFRAAAPMPRSNAPALDLAQRVATYYLECRNVSLAQDAQLHRVCQEAIQAYPFLDMQALLEIAIDRVE</sequence>
<dbReference type="Proteomes" id="UP000601361">
    <property type="component" value="Unassembled WGS sequence"/>
</dbReference>
<keyword evidence="2" id="KW-1185">Reference proteome</keyword>